<dbReference type="Pfam" id="PF08327">
    <property type="entry name" value="AHSA1"/>
    <property type="match status" value="1"/>
</dbReference>
<dbReference type="SUPFAM" id="SSF55961">
    <property type="entry name" value="Bet v1-like"/>
    <property type="match status" value="2"/>
</dbReference>
<evidence type="ECO:0000313" key="3">
    <source>
        <dbReference type="EMBL" id="SDG90948.1"/>
    </source>
</evidence>
<reference evidence="4" key="1">
    <citation type="submission" date="2016-10" db="EMBL/GenBank/DDBJ databases">
        <authorList>
            <person name="Varghese N."/>
            <person name="Submissions S."/>
        </authorList>
    </citation>
    <scope>NUCLEOTIDE SEQUENCE [LARGE SCALE GENOMIC DNA]</scope>
    <source>
        <strain evidence="4">CGMCC 4.3506</strain>
    </source>
</reference>
<dbReference type="Proteomes" id="UP000199623">
    <property type="component" value="Unassembled WGS sequence"/>
</dbReference>
<evidence type="ECO:0000256" key="1">
    <source>
        <dbReference type="ARBA" id="ARBA00006817"/>
    </source>
</evidence>
<dbReference type="InterPro" id="IPR023393">
    <property type="entry name" value="START-like_dom_sf"/>
</dbReference>
<protein>
    <submittedName>
        <fullName evidence="3">Uncharacterized conserved protein YndB, AHSA1/START domain</fullName>
    </submittedName>
</protein>
<gene>
    <name evidence="3" type="ORF">SAMN05216553_11362</name>
</gene>
<keyword evidence="4" id="KW-1185">Reference proteome</keyword>
<evidence type="ECO:0000259" key="2">
    <source>
        <dbReference type="Pfam" id="PF08327"/>
    </source>
</evidence>
<dbReference type="InterPro" id="IPR013538">
    <property type="entry name" value="ASHA1/2-like_C"/>
</dbReference>
<dbReference type="STRING" id="200378.SAMN05216553_11362"/>
<dbReference type="RefSeq" id="WP_245744283.1">
    <property type="nucleotide sequence ID" value="NZ_FNCC01000013.1"/>
</dbReference>
<comment type="similarity">
    <text evidence="1">Belongs to the AHA1 family.</text>
</comment>
<dbReference type="AlphaFoldDB" id="A0A1G7Y3B1"/>
<sequence>MDVELRMIKGRPVLRFERELRHSPEKVWRVVTDPSEMRHWFPAEVELDGRKMRFTFPEAAPVDADGGEGELIESDPPKVFAFRWEQDVLRFELLPREDGCLLVLTVAVTSRLSVGRDTPGWIGCLDALEAHADGRPFEPVTDHLPLIEHYVREFGLDLGTDEPEGVRFVRDLVWAPLDDVWRLLTDGGADTVPARAAHPGLTPGRVTKAEAPRLLEYEWLRDGEPQGVVRWEFEHVPLQGTTVTLTQENAHGPEALAAWHVHLELFFAAIQGVERPWSAEREAELTRHYTG</sequence>
<dbReference type="Gene3D" id="3.30.530.20">
    <property type="match status" value="2"/>
</dbReference>
<feature type="domain" description="Activator of Hsp90 ATPase homologue 1/2-like C-terminal" evidence="2">
    <location>
        <begin position="22"/>
        <end position="131"/>
    </location>
</feature>
<accession>A0A1G7Y3B1</accession>
<evidence type="ECO:0000313" key="4">
    <source>
        <dbReference type="Proteomes" id="UP000199623"/>
    </source>
</evidence>
<dbReference type="EMBL" id="FNCC01000013">
    <property type="protein sequence ID" value="SDG90948.1"/>
    <property type="molecule type" value="Genomic_DNA"/>
</dbReference>
<organism evidence="3 4">
    <name type="scientific">Lentzea fradiae</name>
    <dbReference type="NCBI Taxonomy" id="200378"/>
    <lineage>
        <taxon>Bacteria</taxon>
        <taxon>Bacillati</taxon>
        <taxon>Actinomycetota</taxon>
        <taxon>Actinomycetes</taxon>
        <taxon>Pseudonocardiales</taxon>
        <taxon>Pseudonocardiaceae</taxon>
        <taxon>Lentzea</taxon>
    </lineage>
</organism>
<name>A0A1G7Y3B1_9PSEU</name>
<proteinExistence type="inferred from homology"/>